<accession>A0ABZ3IZ55</accession>
<evidence type="ECO:0000313" key="1">
    <source>
        <dbReference type="EMBL" id="XFO71265.1"/>
    </source>
</evidence>
<reference evidence="1" key="1">
    <citation type="submission" date="2024-05" db="EMBL/GenBank/DDBJ databases">
        <title>Isolation and characterization of Sporomusa carbonis sp. nov., a carboxydotrophic hydrogenogen in the genus of Sporomusa isolated from a charcoal burning pile.</title>
        <authorList>
            <person name="Boeer T."/>
            <person name="Rosenbaum F."/>
            <person name="Eysell L."/>
            <person name="Mueller V."/>
            <person name="Daniel R."/>
            <person name="Poehlein A."/>
        </authorList>
    </citation>
    <scope>NUCLEOTIDE SEQUENCE [LARGE SCALE GENOMIC DNA]</scope>
    <source>
        <strain evidence="1">DSM 3132</strain>
    </source>
</reference>
<dbReference type="EMBL" id="CP155571">
    <property type="protein sequence ID" value="XFO71265.1"/>
    <property type="molecule type" value="Genomic_DNA"/>
</dbReference>
<organism evidence="1 2">
    <name type="scientific">Sporomusa acidovorans (strain ATCC 49682 / DSM 3132 / Mol)</name>
    <dbReference type="NCBI Taxonomy" id="1123286"/>
    <lineage>
        <taxon>Bacteria</taxon>
        <taxon>Bacillati</taxon>
        <taxon>Bacillota</taxon>
        <taxon>Negativicutes</taxon>
        <taxon>Selenomonadales</taxon>
        <taxon>Sporomusaceae</taxon>
        <taxon>Sporomusa</taxon>
    </lineage>
</organism>
<dbReference type="Proteomes" id="UP000216052">
    <property type="component" value="Chromosome"/>
</dbReference>
<keyword evidence="2" id="KW-1185">Reference proteome</keyword>
<sequence>MTDGSNVYTLYISGTNLTSGPPNASYLNSTVVKTDLTFGSATYKGPHGSTTSPGTGEVWPAENAFSIQPYGTNLLLVAVGGPQHYDSSWNPNSRIQKVVLSDLTVTNLLRAATTAEGSSKPNDCYDFRALTFSSDGSQAYLLTGKYNSSYVMNWRLYSTDVATILGASNALVSTLVASEGITFITNADNLTGYLWALLYSENTETTWFSQGNQLAIFNADGQVGNAAGITSLSTLGSSASLNAVTIYNPEEAPTGRPLKGYEAPAFASNTAAAFIERKRLLDQVAAAKE</sequence>
<protein>
    <submittedName>
        <fullName evidence="1">Uncharacterized protein</fullName>
    </submittedName>
</protein>
<name>A0ABZ3IZ55_SPOA4</name>
<proteinExistence type="predicted"/>
<evidence type="ECO:0000313" key="2">
    <source>
        <dbReference type="Proteomes" id="UP000216052"/>
    </source>
</evidence>
<dbReference type="RefSeq" id="WP_093794844.1">
    <property type="nucleotide sequence ID" value="NZ_CP155571.1"/>
</dbReference>
<gene>
    <name evidence="1" type="ORF">SPACI_012800</name>
</gene>